<name>A0A1Y0CTP5_9BACI</name>
<protein>
    <submittedName>
        <fullName evidence="2">Uncharacterized protein</fullName>
    </submittedName>
</protein>
<keyword evidence="3" id="KW-1185">Reference proteome</keyword>
<evidence type="ECO:0000313" key="1">
    <source>
        <dbReference type="EMBL" id="ART78316.1"/>
    </source>
</evidence>
<gene>
    <name evidence="1" type="ORF">B4U37_20685</name>
    <name evidence="2" type="ORF">FZC74_06265</name>
</gene>
<evidence type="ECO:0000313" key="2">
    <source>
        <dbReference type="EMBL" id="TYS59756.1"/>
    </source>
</evidence>
<sequence length="99" mass="11350">MPGGTDGSMYGLMAAYVSTNYDTSTKLSHDRYEVYVNGDFVGQKNLLSTREDVTSVNEFLHSHGYNDFLSNIDGDHYHIQTEKKERELKQALQIYLHSR</sequence>
<dbReference type="Proteomes" id="UP000323393">
    <property type="component" value="Unassembled WGS sequence"/>
</dbReference>
<dbReference type="AlphaFoldDB" id="A0A1Y0CTP5"/>
<dbReference type="KEGG" id="bhk:B4U37_20685"/>
<organism evidence="2 4">
    <name type="scientific">Sutcliffiella horikoshii</name>
    <dbReference type="NCBI Taxonomy" id="79883"/>
    <lineage>
        <taxon>Bacteria</taxon>
        <taxon>Bacillati</taxon>
        <taxon>Bacillota</taxon>
        <taxon>Bacilli</taxon>
        <taxon>Bacillales</taxon>
        <taxon>Bacillaceae</taxon>
        <taxon>Sutcliffiella</taxon>
    </lineage>
</organism>
<dbReference type="EMBL" id="VTEU01000002">
    <property type="protein sequence ID" value="TYS59756.1"/>
    <property type="molecule type" value="Genomic_DNA"/>
</dbReference>
<reference evidence="1 3" key="1">
    <citation type="submission" date="2017-04" db="EMBL/GenBank/DDBJ databases">
        <title>Complete Genome Sequence of the Bacillus horikoshii 20a strain from Cuatro Cienegas, Coahuila, Mexico.</title>
        <authorList>
            <person name="Zarza E."/>
            <person name="Alcaraz L.D."/>
            <person name="Aguilar-Salinas B."/>
            <person name="Islas A."/>
            <person name="Olmedo-Alvarez G."/>
        </authorList>
    </citation>
    <scope>NUCLEOTIDE SEQUENCE [LARGE SCALE GENOMIC DNA]</scope>
    <source>
        <strain evidence="1 3">20a</strain>
    </source>
</reference>
<dbReference type="EMBL" id="CP020880">
    <property type="protein sequence ID" value="ART78316.1"/>
    <property type="molecule type" value="Genomic_DNA"/>
</dbReference>
<evidence type="ECO:0000313" key="4">
    <source>
        <dbReference type="Proteomes" id="UP000323393"/>
    </source>
</evidence>
<evidence type="ECO:0000313" key="3">
    <source>
        <dbReference type="Proteomes" id="UP000195573"/>
    </source>
</evidence>
<dbReference type="RefSeq" id="WP_088019810.1">
    <property type="nucleotide sequence ID" value="NZ_CP020880.1"/>
</dbReference>
<dbReference type="Proteomes" id="UP000195573">
    <property type="component" value="Chromosome"/>
</dbReference>
<reference evidence="2 4" key="2">
    <citation type="submission" date="2019-08" db="EMBL/GenBank/DDBJ databases">
        <title>Bacillus genomes from the desert of Cuatro Cienegas, Coahuila.</title>
        <authorList>
            <person name="Olmedo-Alvarez G."/>
        </authorList>
    </citation>
    <scope>NUCLEOTIDE SEQUENCE [LARGE SCALE GENOMIC DNA]</scope>
    <source>
        <strain evidence="2 4">CH88_3T</strain>
    </source>
</reference>
<proteinExistence type="predicted"/>
<accession>A0A1Y0CTP5</accession>
<dbReference type="GeneID" id="96740819"/>